<protein>
    <submittedName>
        <fullName evidence="1">Uncharacterized protein</fullName>
    </submittedName>
</protein>
<comment type="caution">
    <text evidence="1">The sequence shown here is derived from an EMBL/GenBank/DDBJ whole genome shotgun (WGS) entry which is preliminary data.</text>
</comment>
<sequence>MNKPDHIVVFEFNAGDGDGADIIFDINGQRVAASVFPSHLPEQSSRLNQSQQSLKDQVIDLISRAISPDDDESERIVDEVLDIILNAGKTVFSEVAPPKKPISRSSQQDLHSLLYPNTLAFRLEAVGGTAALVPIGLKDPYTCFETPTDDTVGELFTINDDLPQYSSKDIFLVEIFVQGMEYSVGRVLVNGLEMFCKARGRNLLGSKLEEELQILKATGRARLPPYASIRMPQLLGYVKHAETGRIIGLLRDWAPGRCLEDIDVSVTPAAKRQRWASQIRSTFNKLHEIGVNCASAKARKVIIDEIDEAWLIGFGDDLVGRGIKDIIEFLEVEEDDL</sequence>
<evidence type="ECO:0000313" key="1">
    <source>
        <dbReference type="EMBL" id="KAJ8120494.1"/>
    </source>
</evidence>
<dbReference type="Proteomes" id="UP001153332">
    <property type="component" value="Unassembled WGS sequence"/>
</dbReference>
<keyword evidence="2" id="KW-1185">Reference proteome</keyword>
<dbReference type="EMBL" id="JAPUUL010004083">
    <property type="protein sequence ID" value="KAJ8120494.1"/>
    <property type="molecule type" value="Genomic_DNA"/>
</dbReference>
<reference evidence="1" key="1">
    <citation type="submission" date="2022-12" db="EMBL/GenBank/DDBJ databases">
        <title>Genome Sequence of Lasiodiplodia mahajangana.</title>
        <authorList>
            <person name="Buettner E."/>
        </authorList>
    </citation>
    <scope>NUCLEOTIDE SEQUENCE</scope>
    <source>
        <strain evidence="1">VT137</strain>
    </source>
</reference>
<proteinExistence type="predicted"/>
<name>A0ACC2IZ96_9PEZI</name>
<gene>
    <name evidence="1" type="ORF">O1611_g10353</name>
</gene>
<organism evidence="1 2">
    <name type="scientific">Lasiodiplodia mahajangana</name>
    <dbReference type="NCBI Taxonomy" id="1108764"/>
    <lineage>
        <taxon>Eukaryota</taxon>
        <taxon>Fungi</taxon>
        <taxon>Dikarya</taxon>
        <taxon>Ascomycota</taxon>
        <taxon>Pezizomycotina</taxon>
        <taxon>Dothideomycetes</taxon>
        <taxon>Dothideomycetes incertae sedis</taxon>
        <taxon>Botryosphaeriales</taxon>
        <taxon>Botryosphaeriaceae</taxon>
        <taxon>Lasiodiplodia</taxon>
    </lineage>
</organism>
<accession>A0ACC2IZ96</accession>
<evidence type="ECO:0000313" key="2">
    <source>
        <dbReference type="Proteomes" id="UP001153332"/>
    </source>
</evidence>